<organism evidence="1 2">
    <name type="scientific">Cochliobolus sativus (strain ND90Pr / ATCC 201652)</name>
    <name type="common">Common root rot and spot blotch fungus</name>
    <name type="synonym">Bipolaris sorokiniana</name>
    <dbReference type="NCBI Taxonomy" id="665912"/>
    <lineage>
        <taxon>Eukaryota</taxon>
        <taxon>Fungi</taxon>
        <taxon>Dikarya</taxon>
        <taxon>Ascomycota</taxon>
        <taxon>Pezizomycotina</taxon>
        <taxon>Dothideomycetes</taxon>
        <taxon>Pleosporomycetidae</taxon>
        <taxon>Pleosporales</taxon>
        <taxon>Pleosporineae</taxon>
        <taxon>Pleosporaceae</taxon>
        <taxon>Bipolaris</taxon>
    </lineage>
</organism>
<keyword evidence="2" id="KW-1185">Reference proteome</keyword>
<name>M2T0N2_COCSN</name>
<accession>M2T0N2</accession>
<dbReference type="Proteomes" id="UP000016934">
    <property type="component" value="Unassembled WGS sequence"/>
</dbReference>
<dbReference type="KEGG" id="bsc:COCSADRAFT_172200"/>
<evidence type="ECO:0000313" key="2">
    <source>
        <dbReference type="Proteomes" id="UP000016934"/>
    </source>
</evidence>
<gene>
    <name evidence="1" type="ORF">COCSADRAFT_172200</name>
</gene>
<reference evidence="2" key="2">
    <citation type="journal article" date="2013" name="PLoS Genet.">
        <title>Comparative genome structure, secondary metabolite, and effector coding capacity across Cochliobolus pathogens.</title>
        <authorList>
            <person name="Condon B.J."/>
            <person name="Leng Y."/>
            <person name="Wu D."/>
            <person name="Bushley K.E."/>
            <person name="Ohm R.A."/>
            <person name="Otillar R."/>
            <person name="Martin J."/>
            <person name="Schackwitz W."/>
            <person name="Grimwood J."/>
            <person name="MohdZainudin N."/>
            <person name="Xue C."/>
            <person name="Wang R."/>
            <person name="Manning V.A."/>
            <person name="Dhillon B."/>
            <person name="Tu Z.J."/>
            <person name="Steffenson B.J."/>
            <person name="Salamov A."/>
            <person name="Sun H."/>
            <person name="Lowry S."/>
            <person name="LaButti K."/>
            <person name="Han J."/>
            <person name="Copeland A."/>
            <person name="Lindquist E."/>
            <person name="Barry K."/>
            <person name="Schmutz J."/>
            <person name="Baker S.E."/>
            <person name="Ciuffetti L.M."/>
            <person name="Grigoriev I.V."/>
            <person name="Zhong S."/>
            <person name="Turgeon B.G."/>
        </authorList>
    </citation>
    <scope>NUCLEOTIDE SEQUENCE [LARGE SCALE GENOMIC DNA]</scope>
    <source>
        <strain evidence="2">ND90Pr / ATCC 201652</strain>
    </source>
</reference>
<sequence>MMYSGMTLTTTPLTLTMCEMGLPTGSPGGSVNTATVSRLTGAPPLLDATDAPTDSASGLISSTLTLSVAVSSSIVPIASDGTYPGADGISSVGQSIVGPSVSDISDTTQRVSDAVSSILPTGSFSNTGGPSTPVATAGTSNISGVSSVAGLSPGGNTPTQIGLRSETTFPASTQTSTSAGLYKPTGVLLGMDSNPRNGTISLSPLSIDALKLALFLKNLGVWVFNESRIVELSSLSASLVADIAVLDTLRTLLIQSGNMDVPSCKYDLLKNMTELSFLMVTLKSIDLGVFMSMAEAADRLVAILLSSIASVDAKYIALLGDHTHYNASVQSFDTPATPAWAYNIALRYSQPGSCSVQLPLPILPKLTINNSTSAHVQPGTKVNVEWGAAAILSGTAFAVLRP</sequence>
<dbReference type="AlphaFoldDB" id="M2T0N2"/>
<protein>
    <submittedName>
        <fullName evidence="1">Uncharacterized protein</fullName>
    </submittedName>
</protein>
<dbReference type="GeneID" id="19132786"/>
<reference evidence="1 2" key="1">
    <citation type="journal article" date="2012" name="PLoS Pathog.">
        <title>Diverse lifestyles and strategies of plant pathogenesis encoded in the genomes of eighteen Dothideomycetes fungi.</title>
        <authorList>
            <person name="Ohm R.A."/>
            <person name="Feau N."/>
            <person name="Henrissat B."/>
            <person name="Schoch C.L."/>
            <person name="Horwitz B.A."/>
            <person name="Barry K.W."/>
            <person name="Condon B.J."/>
            <person name="Copeland A.C."/>
            <person name="Dhillon B."/>
            <person name="Glaser F."/>
            <person name="Hesse C.N."/>
            <person name="Kosti I."/>
            <person name="LaButti K."/>
            <person name="Lindquist E.A."/>
            <person name="Lucas S."/>
            <person name="Salamov A.A."/>
            <person name="Bradshaw R.E."/>
            <person name="Ciuffetti L."/>
            <person name="Hamelin R.C."/>
            <person name="Kema G.H.J."/>
            <person name="Lawrence C."/>
            <person name="Scott J.A."/>
            <person name="Spatafora J.W."/>
            <person name="Turgeon B.G."/>
            <person name="de Wit P.J.G.M."/>
            <person name="Zhong S."/>
            <person name="Goodwin S.B."/>
            <person name="Grigoriev I.V."/>
        </authorList>
    </citation>
    <scope>NUCLEOTIDE SEQUENCE [LARGE SCALE GENOMIC DNA]</scope>
    <source>
        <strain evidence="2">ND90Pr / ATCC 201652</strain>
    </source>
</reference>
<dbReference type="EMBL" id="KB445645">
    <property type="protein sequence ID" value="EMD62771.1"/>
    <property type="molecule type" value="Genomic_DNA"/>
</dbReference>
<proteinExistence type="predicted"/>
<dbReference type="OrthoDB" id="1001765at2759"/>
<dbReference type="RefSeq" id="XP_007701121.1">
    <property type="nucleotide sequence ID" value="XM_007702931.1"/>
</dbReference>
<dbReference type="OMA" id="WAYNIAL"/>
<evidence type="ECO:0000313" key="1">
    <source>
        <dbReference type="EMBL" id="EMD62771.1"/>
    </source>
</evidence>
<dbReference type="HOGENOM" id="CLU_035250_0_0_1"/>